<organism evidence="9">
    <name type="scientific">Toxoplasma gondii (strain ATCC 50861 / VEG)</name>
    <dbReference type="NCBI Taxonomy" id="432359"/>
    <lineage>
        <taxon>Eukaryota</taxon>
        <taxon>Sar</taxon>
        <taxon>Alveolata</taxon>
        <taxon>Apicomplexa</taxon>
        <taxon>Conoidasida</taxon>
        <taxon>Coccidia</taxon>
        <taxon>Eucoccidiorida</taxon>
        <taxon>Eimeriorina</taxon>
        <taxon>Sarcocystidae</taxon>
        <taxon>Toxoplasma</taxon>
    </lineage>
</organism>
<dbReference type="SUPFAM" id="SSF81923">
    <property type="entry name" value="Double Clp-N motif"/>
    <property type="match status" value="1"/>
</dbReference>
<dbReference type="GO" id="GO:0034605">
    <property type="term" value="P:cellular response to heat"/>
    <property type="evidence" value="ECO:0007669"/>
    <property type="project" value="TreeGrafter"/>
</dbReference>
<dbReference type="GO" id="GO:0005737">
    <property type="term" value="C:cytoplasm"/>
    <property type="evidence" value="ECO:0007669"/>
    <property type="project" value="TreeGrafter"/>
</dbReference>
<dbReference type="GO" id="GO:0016887">
    <property type="term" value="F:ATP hydrolysis activity"/>
    <property type="evidence" value="ECO:0007669"/>
    <property type="project" value="InterPro"/>
</dbReference>
<evidence type="ECO:0000256" key="4">
    <source>
        <dbReference type="ARBA" id="ARBA00023186"/>
    </source>
</evidence>
<evidence type="ECO:0000256" key="6">
    <source>
        <dbReference type="RuleBase" id="RU004432"/>
    </source>
</evidence>
<dbReference type="Pfam" id="PF10431">
    <property type="entry name" value="ClpB_D2-small"/>
    <property type="match status" value="1"/>
</dbReference>
<keyword evidence="4 6" id="KW-0143">Chaperone</keyword>
<evidence type="ECO:0000256" key="5">
    <source>
        <dbReference type="PROSITE-ProRule" id="PRU01251"/>
    </source>
</evidence>
<dbReference type="CDD" id="cd00009">
    <property type="entry name" value="AAA"/>
    <property type="match status" value="1"/>
</dbReference>
<dbReference type="SUPFAM" id="SSF52540">
    <property type="entry name" value="P-loop containing nucleoside triphosphate hydrolases"/>
    <property type="match status" value="2"/>
</dbReference>
<dbReference type="Pfam" id="PF17871">
    <property type="entry name" value="AAA_lid_9"/>
    <property type="match status" value="1"/>
</dbReference>
<dbReference type="AlphaFoldDB" id="A0A0F7UV30"/>
<dbReference type="InterPro" id="IPR003959">
    <property type="entry name" value="ATPase_AAA_core"/>
</dbReference>
<reference evidence="9" key="1">
    <citation type="journal article" date="2015" name="PLoS ONE">
        <title>Comprehensive Evaluation of Toxoplasma gondii VEG and Neospora caninum LIV Genomes with Tachyzoite Stage Transcriptome and Proteome Defines Novel Transcript Features.</title>
        <authorList>
            <person name="Ramaprasad A."/>
            <person name="Mourier T."/>
            <person name="Naeem R."/>
            <person name="Malas T.B."/>
            <person name="Moussa E."/>
            <person name="Panigrahi A."/>
            <person name="Vermont S.J."/>
            <person name="Otto T.D."/>
            <person name="Wastling J."/>
            <person name="Pain A."/>
        </authorList>
    </citation>
    <scope>NUCLEOTIDE SEQUENCE</scope>
    <source>
        <strain evidence="9">VEG</strain>
    </source>
</reference>
<dbReference type="InterPro" id="IPR001270">
    <property type="entry name" value="ClpA/B"/>
</dbReference>
<dbReference type="SMART" id="SM01086">
    <property type="entry name" value="ClpB_D2-small"/>
    <property type="match status" value="1"/>
</dbReference>
<evidence type="ECO:0000313" key="9">
    <source>
        <dbReference type="EMBL" id="CEL74037.1"/>
    </source>
</evidence>
<dbReference type="InterPro" id="IPR004176">
    <property type="entry name" value="Clp_R_N"/>
</dbReference>
<dbReference type="PRINTS" id="PR00300">
    <property type="entry name" value="CLPPROTEASEA"/>
</dbReference>
<dbReference type="InterPro" id="IPR027417">
    <property type="entry name" value="P-loop_NTPase"/>
</dbReference>
<feature type="region of interest" description="Disordered" evidence="7">
    <location>
        <begin position="772"/>
        <end position="805"/>
    </location>
</feature>
<keyword evidence="2 6" id="KW-0547">Nucleotide-binding</keyword>
<evidence type="ECO:0000256" key="2">
    <source>
        <dbReference type="ARBA" id="ARBA00022741"/>
    </source>
</evidence>
<dbReference type="PROSITE" id="PS00871">
    <property type="entry name" value="CLPAB_2"/>
    <property type="match status" value="1"/>
</dbReference>
<dbReference type="EMBL" id="LN714496">
    <property type="protein sequence ID" value="CEL74037.1"/>
    <property type="molecule type" value="Genomic_DNA"/>
</dbReference>
<comment type="similarity">
    <text evidence="6">Belongs to the ClpA/ClpB family.</text>
</comment>
<dbReference type="CDD" id="cd19499">
    <property type="entry name" value="RecA-like_ClpB_Hsp104-like"/>
    <property type="match status" value="1"/>
</dbReference>
<evidence type="ECO:0000256" key="7">
    <source>
        <dbReference type="SAM" id="MobiDB-lite"/>
    </source>
</evidence>
<dbReference type="PROSITE" id="PS00870">
    <property type="entry name" value="CLPAB_1"/>
    <property type="match status" value="1"/>
</dbReference>
<feature type="domain" description="Clp R" evidence="8">
    <location>
        <begin position="54"/>
        <end position="202"/>
    </location>
</feature>
<gene>
    <name evidence="9" type="ORF">BN1205_089170</name>
</gene>
<dbReference type="GO" id="GO:0005524">
    <property type="term" value="F:ATP binding"/>
    <property type="evidence" value="ECO:0007669"/>
    <property type="project" value="UniProtKB-KW"/>
</dbReference>
<dbReference type="PROSITE" id="PS51903">
    <property type="entry name" value="CLP_R"/>
    <property type="match status" value="1"/>
</dbReference>
<name>A0A0F7UV30_TOXGV</name>
<dbReference type="InterPro" id="IPR003593">
    <property type="entry name" value="AAA+_ATPase"/>
</dbReference>
<dbReference type="InterPro" id="IPR036628">
    <property type="entry name" value="Clp_N_dom_sf"/>
</dbReference>
<proteinExistence type="inferred from homology"/>
<evidence type="ECO:0000256" key="1">
    <source>
        <dbReference type="ARBA" id="ARBA00022737"/>
    </source>
</evidence>
<dbReference type="Pfam" id="PF07724">
    <property type="entry name" value="AAA_2"/>
    <property type="match status" value="1"/>
</dbReference>
<dbReference type="FunFam" id="3.40.50.300:FF:000025">
    <property type="entry name" value="ATP-dependent Clp protease subunit"/>
    <property type="match status" value="1"/>
</dbReference>
<dbReference type="InterPro" id="IPR028299">
    <property type="entry name" value="ClpA/B_CS2"/>
</dbReference>
<dbReference type="Gene3D" id="1.10.1780.10">
    <property type="entry name" value="Clp, N-terminal domain"/>
    <property type="match status" value="1"/>
</dbReference>
<dbReference type="Gene3D" id="3.40.50.300">
    <property type="entry name" value="P-loop containing nucleotide triphosphate hydrolases"/>
    <property type="match status" value="2"/>
</dbReference>
<sequence length="970" mass="107438">MSVPQRVLTASRAPGARRFMFAAIFVTLALTWRTMSLVAGASSSGNTTTPEGKLNKPASISRDARDQLDQAEVLAMYMRHRQITPVHFLTVLLEVQGEFSIVRSLEQCGANVYELKKAMSNVLIKLPTSADVEIVDELESTPQLKRVALRALEIAQKDKKQTIGMEHLITSLFEENNLRKSLEQAGCNVKVFLEHSTTMYENKFKQDVASRSMKKQPTEGSPATSRAKPDASDEEFVQSFGVDMTKLAAEGKLEPVVGRNKEIKEVLTVLSRKGKGNPCLVGEPGVGKTAVVEGLAQRLVEGMVPKSLENKILFAVDLGALIAGATYRGEFEKRMKALIRYAVNQEGRVILFIDELHMLMGAGKSDGTMDAANLLKPPMARGEIRLVGATTQEEYKIIEKDAAMERRLKPIFIEEPSTDRAIYILRKLSDKFESHHEMKISDEAIVAAVMLSHKYIRNRKLPDKAIDLLDEAAATKRVKWDLRSLNDDEVAMERKNSEQFEEETRKVEQQDQQRIEKQNHGDGTEEELKNLEKEIEEQALHEKQELVLTADDVAQVISLWTGIPLAKLTDDEKSKILRLSDLLHSRVIGQDDAVKAVADAMVRARAGLSREGMPVGSFLFLGPTGVGKTELAKALAMEMFHSEKNLIRIDMSEFSEAHSVSRLIGSPPGYVGHDAGGQLTEAVRRRPHSVVLFDEIEKGHQQILNIMLQMLDEGRLTDGKGLLVDFTNCVIILTSNVGAQYIISAYEQAEKESKTALATFDPKSGNLEQFAEAAKGAEAASEGDDSSSEKKDKKGAVLDKNKKSGNWKKEARRKILSEIAGSGLLKPEVVNRFSGVIIFEPMNPADVRKILAIQSKDLKNALQRKGIELVIDASAEEFIVQRSYTHKFGARPLKRFVDNHIGAKMAPWILSGYLQPGMRVTVVASKRNKNTLEAHVCKVVMGKCDRATRKARVLASVAKKDDSSPDDPGR</sequence>
<feature type="compositionally biased region" description="Basic and acidic residues" evidence="7">
    <location>
        <begin position="787"/>
        <end position="805"/>
    </location>
</feature>
<dbReference type="SMART" id="SM00382">
    <property type="entry name" value="AAA"/>
    <property type="match status" value="2"/>
</dbReference>
<dbReference type="InterPro" id="IPR050130">
    <property type="entry name" value="ClpA_ClpB"/>
</dbReference>
<feature type="compositionally biased region" description="Polar residues" evidence="7">
    <location>
        <begin position="41"/>
        <end position="50"/>
    </location>
</feature>
<dbReference type="InterPro" id="IPR018368">
    <property type="entry name" value="ClpA/B_CS1"/>
</dbReference>
<feature type="region of interest" description="Disordered" evidence="7">
    <location>
        <begin position="493"/>
        <end position="525"/>
    </location>
</feature>
<dbReference type="InterPro" id="IPR041546">
    <property type="entry name" value="ClpA/ClpB_AAA_lid"/>
</dbReference>
<keyword evidence="3 6" id="KW-0067">ATP-binding</keyword>
<dbReference type="Pfam" id="PF02861">
    <property type="entry name" value="Clp_N"/>
    <property type="match status" value="1"/>
</dbReference>
<dbReference type="Pfam" id="PF00004">
    <property type="entry name" value="AAA"/>
    <property type="match status" value="1"/>
</dbReference>
<evidence type="ECO:0000256" key="3">
    <source>
        <dbReference type="ARBA" id="ARBA00022840"/>
    </source>
</evidence>
<dbReference type="PANTHER" id="PTHR11638">
    <property type="entry name" value="ATP-DEPENDENT CLP PROTEASE"/>
    <property type="match status" value="1"/>
</dbReference>
<protein>
    <submittedName>
        <fullName evidence="9">ClpB protein, putative</fullName>
    </submittedName>
</protein>
<dbReference type="PANTHER" id="PTHR11638:SF18">
    <property type="entry name" value="HEAT SHOCK PROTEIN 104"/>
    <property type="match status" value="1"/>
</dbReference>
<dbReference type="InterPro" id="IPR019489">
    <property type="entry name" value="Clp_ATPase_C"/>
</dbReference>
<keyword evidence="1 5" id="KW-0677">Repeat</keyword>
<accession>A0A0F7UV30</accession>
<evidence type="ECO:0000259" key="8">
    <source>
        <dbReference type="PROSITE" id="PS51903"/>
    </source>
</evidence>
<dbReference type="Gene3D" id="1.10.8.60">
    <property type="match status" value="2"/>
</dbReference>
<feature type="region of interest" description="Disordered" evidence="7">
    <location>
        <begin position="41"/>
        <end position="60"/>
    </location>
</feature>
<feature type="region of interest" description="Disordered" evidence="7">
    <location>
        <begin position="207"/>
        <end position="232"/>
    </location>
</feature>